<comment type="caution">
    <text evidence="3">Lacks conserved residue(s) required for the propagation of feature annotation.</text>
</comment>
<reference evidence="5" key="1">
    <citation type="submission" date="2020-11" db="EMBL/GenBank/DDBJ databases">
        <authorList>
            <person name="Tran Van P."/>
        </authorList>
    </citation>
    <scope>NUCLEOTIDE SEQUENCE</scope>
</reference>
<dbReference type="InterPro" id="IPR045573">
    <property type="entry name" value="Fut8_N_cat"/>
</dbReference>
<evidence type="ECO:0000313" key="5">
    <source>
        <dbReference type="EMBL" id="CAD7654837.1"/>
    </source>
</evidence>
<dbReference type="AlphaFoldDB" id="A0A7R9M7D5"/>
<keyword evidence="1 3" id="KW-0328">Glycosyltransferase</keyword>
<protein>
    <recommendedName>
        <fullName evidence="4">GT23 domain-containing protein</fullName>
    </recommendedName>
</protein>
<organism evidence="5">
    <name type="scientific">Oppiella nova</name>
    <dbReference type="NCBI Taxonomy" id="334625"/>
    <lineage>
        <taxon>Eukaryota</taxon>
        <taxon>Metazoa</taxon>
        <taxon>Ecdysozoa</taxon>
        <taxon>Arthropoda</taxon>
        <taxon>Chelicerata</taxon>
        <taxon>Arachnida</taxon>
        <taxon>Acari</taxon>
        <taxon>Acariformes</taxon>
        <taxon>Sarcoptiformes</taxon>
        <taxon>Oribatida</taxon>
        <taxon>Brachypylina</taxon>
        <taxon>Oppioidea</taxon>
        <taxon>Oppiidae</taxon>
        <taxon>Oppiella</taxon>
    </lineage>
</organism>
<dbReference type="GO" id="GO:0006487">
    <property type="term" value="P:protein N-linked glycosylation"/>
    <property type="evidence" value="ECO:0007669"/>
    <property type="project" value="TreeGrafter"/>
</dbReference>
<sequence length="175" mass="20412">MHLFKNDSPSYNERDHKVQQLKLLIDSKITRLQNPINCSSAKKFVCNVDYKGGLGYIFQHYSYCFIAALRLNRTLIFTPSTQSFLTFYIKIFFRPLSHTCVDSDGDNSTTWDGMEVTIDKTVDYQVIDFWFGRSKYLTLHAWIPTQISTELTSLSTQPFVLFMGFLLQYLMRPSE</sequence>
<evidence type="ECO:0000256" key="1">
    <source>
        <dbReference type="ARBA" id="ARBA00022676"/>
    </source>
</evidence>
<dbReference type="PANTHER" id="PTHR13132:SF29">
    <property type="entry name" value="ALPHA-(1,6)-FUCOSYLTRANSFERASE"/>
    <property type="match status" value="1"/>
</dbReference>
<accession>A0A7R9M7D5</accession>
<gene>
    <name evidence="5" type="ORF">ONB1V03_LOCUS11482</name>
</gene>
<dbReference type="EMBL" id="CAJPVJ010008599">
    <property type="protein sequence ID" value="CAG2172024.1"/>
    <property type="molecule type" value="Genomic_DNA"/>
</dbReference>
<evidence type="ECO:0000256" key="3">
    <source>
        <dbReference type="PROSITE-ProRule" id="PRU00992"/>
    </source>
</evidence>
<name>A0A7R9M7D5_9ACAR</name>
<dbReference type="PANTHER" id="PTHR13132">
    <property type="entry name" value="ALPHA- 1,6 -FUCOSYLTRANSFERASE"/>
    <property type="match status" value="1"/>
</dbReference>
<keyword evidence="6" id="KW-1185">Reference proteome</keyword>
<dbReference type="InterPro" id="IPR027350">
    <property type="entry name" value="GT23_dom"/>
</dbReference>
<dbReference type="Proteomes" id="UP000728032">
    <property type="component" value="Unassembled WGS sequence"/>
</dbReference>
<evidence type="ECO:0000256" key="2">
    <source>
        <dbReference type="ARBA" id="ARBA00022679"/>
    </source>
</evidence>
<dbReference type="OrthoDB" id="2014825at2759"/>
<dbReference type="EMBL" id="OC923424">
    <property type="protein sequence ID" value="CAD7654837.1"/>
    <property type="molecule type" value="Genomic_DNA"/>
</dbReference>
<evidence type="ECO:0000313" key="6">
    <source>
        <dbReference type="Proteomes" id="UP000728032"/>
    </source>
</evidence>
<dbReference type="Pfam" id="PF19745">
    <property type="entry name" value="FUT8_N_cat"/>
    <property type="match status" value="1"/>
</dbReference>
<dbReference type="GO" id="GO:0046921">
    <property type="term" value="F:alpha-(1-&gt;6)-fucosyltransferase activity"/>
    <property type="evidence" value="ECO:0007669"/>
    <property type="project" value="TreeGrafter"/>
</dbReference>
<keyword evidence="2 3" id="KW-0808">Transferase</keyword>
<dbReference type="PROSITE" id="PS51659">
    <property type="entry name" value="GT23"/>
    <property type="match status" value="1"/>
</dbReference>
<feature type="non-terminal residue" evidence="5">
    <location>
        <position position="1"/>
    </location>
</feature>
<proteinExistence type="inferred from homology"/>
<feature type="domain" description="GT23" evidence="4">
    <location>
        <begin position="40"/>
        <end position="175"/>
    </location>
</feature>
<comment type="similarity">
    <text evidence="3">Belongs to the glycosyltransferase 23 family.</text>
</comment>
<evidence type="ECO:0000259" key="4">
    <source>
        <dbReference type="PROSITE" id="PS51659"/>
    </source>
</evidence>